<organism evidence="2 3">
    <name type="scientific">Paraglomus occultum</name>
    <dbReference type="NCBI Taxonomy" id="144539"/>
    <lineage>
        <taxon>Eukaryota</taxon>
        <taxon>Fungi</taxon>
        <taxon>Fungi incertae sedis</taxon>
        <taxon>Mucoromycota</taxon>
        <taxon>Glomeromycotina</taxon>
        <taxon>Glomeromycetes</taxon>
        <taxon>Paraglomerales</taxon>
        <taxon>Paraglomeraceae</taxon>
        <taxon>Paraglomus</taxon>
    </lineage>
</organism>
<keyword evidence="3" id="KW-1185">Reference proteome</keyword>
<evidence type="ECO:0000313" key="3">
    <source>
        <dbReference type="Proteomes" id="UP000789572"/>
    </source>
</evidence>
<comment type="caution">
    <text evidence="2">The sequence shown here is derived from an EMBL/GenBank/DDBJ whole genome shotgun (WGS) entry which is preliminary data.</text>
</comment>
<proteinExistence type="predicted"/>
<gene>
    <name evidence="2" type="ORF">POCULU_LOCUS6682</name>
</gene>
<dbReference type="EMBL" id="CAJVPJ010001291">
    <property type="protein sequence ID" value="CAG8585005.1"/>
    <property type="molecule type" value="Genomic_DNA"/>
</dbReference>
<sequence>MPIEHGTSRIRRRSQPGQEESGWNDVEHLQGLMSKLREQISIRLLKTDFRVDSGRSIPTLPNGYDSLQHYRRSLMFVTKGSPKYLSSIIIKKEDEAKLPWSSDITESFQQAVELKLVQVKRNQIM</sequence>
<dbReference type="AlphaFoldDB" id="A0A9N9BZ74"/>
<evidence type="ECO:0000256" key="1">
    <source>
        <dbReference type="SAM" id="MobiDB-lite"/>
    </source>
</evidence>
<feature type="region of interest" description="Disordered" evidence="1">
    <location>
        <begin position="1"/>
        <end position="24"/>
    </location>
</feature>
<evidence type="ECO:0000313" key="2">
    <source>
        <dbReference type="EMBL" id="CAG8585005.1"/>
    </source>
</evidence>
<name>A0A9N9BZ74_9GLOM</name>
<accession>A0A9N9BZ74</accession>
<protein>
    <submittedName>
        <fullName evidence="2">11035_t:CDS:1</fullName>
    </submittedName>
</protein>
<reference evidence="2" key="1">
    <citation type="submission" date="2021-06" db="EMBL/GenBank/DDBJ databases">
        <authorList>
            <person name="Kallberg Y."/>
            <person name="Tangrot J."/>
            <person name="Rosling A."/>
        </authorList>
    </citation>
    <scope>NUCLEOTIDE SEQUENCE</scope>
    <source>
        <strain evidence="2">IA702</strain>
    </source>
</reference>
<dbReference type="Proteomes" id="UP000789572">
    <property type="component" value="Unassembled WGS sequence"/>
</dbReference>